<dbReference type="InterPro" id="IPR007556">
    <property type="entry name" value="DUF483"/>
</dbReference>
<gene>
    <name evidence="2" type="ORF">DSO09_05550</name>
    <name evidence="1" type="ORF">EF809_00185</name>
</gene>
<reference evidence="2 4" key="1">
    <citation type="journal article" date="2019" name="Nat. Microbiol.">
        <title>Expanding anaerobic alkane metabolism in the domain of Archaea.</title>
        <authorList>
            <person name="Wang Y."/>
            <person name="Wegener G."/>
            <person name="Hou J."/>
            <person name="Wang F."/>
            <person name="Xiao X."/>
        </authorList>
    </citation>
    <scope>NUCLEOTIDE SEQUENCE [LARGE SCALE GENOMIC DNA]</scope>
    <source>
        <strain evidence="2">WYZ-LMO11</strain>
    </source>
</reference>
<organism evidence="1 3">
    <name type="scientific">Thermoproteota archaeon</name>
    <dbReference type="NCBI Taxonomy" id="2056631"/>
    <lineage>
        <taxon>Archaea</taxon>
        <taxon>Thermoproteota</taxon>
    </lineage>
</organism>
<evidence type="ECO:0000313" key="2">
    <source>
        <dbReference type="EMBL" id="TDA37971.1"/>
    </source>
</evidence>
<dbReference type="Pfam" id="PF04467">
    <property type="entry name" value="DUF483"/>
    <property type="match status" value="1"/>
</dbReference>
<name>A0A520KH12_9CREN</name>
<accession>A0A520KH12</accession>
<dbReference type="Proteomes" id="UP000316080">
    <property type="component" value="Unassembled WGS sequence"/>
</dbReference>
<dbReference type="EMBL" id="RXIH01000001">
    <property type="protein sequence ID" value="RZN57863.1"/>
    <property type="molecule type" value="Genomic_DNA"/>
</dbReference>
<reference evidence="1 3" key="2">
    <citation type="journal article" date="2019" name="Nat. Microbiol.">
        <title>Wide diversity of methane and short-chain alkane metabolisms in uncultured archaea.</title>
        <authorList>
            <person name="Borrel G."/>
            <person name="Adam P.S."/>
            <person name="McKay L.J."/>
            <person name="Chen L.X."/>
            <person name="Sierra-Garcia I.N."/>
            <person name="Sieber C.M."/>
            <person name="Letourneur Q."/>
            <person name="Ghozlane A."/>
            <person name="Andersen G.L."/>
            <person name="Li W.J."/>
            <person name="Hallam S.J."/>
            <person name="Muyzer G."/>
            <person name="de Oliveira V.M."/>
            <person name="Inskeep W.P."/>
            <person name="Banfield J.F."/>
            <person name="Gribaldo S."/>
        </authorList>
    </citation>
    <scope>NUCLEOTIDE SEQUENCE [LARGE SCALE GENOMIC DNA]</scope>
    <source>
        <strain evidence="1">Verst-YHS</strain>
    </source>
</reference>
<dbReference type="AlphaFoldDB" id="A0A520KH12"/>
<dbReference type="Proteomes" id="UP000317265">
    <property type="component" value="Unassembled WGS sequence"/>
</dbReference>
<evidence type="ECO:0000313" key="3">
    <source>
        <dbReference type="Proteomes" id="UP000316080"/>
    </source>
</evidence>
<comment type="caution">
    <text evidence="1">The sequence shown here is derived from an EMBL/GenBank/DDBJ whole genome shotgun (WGS) entry which is preliminary data.</text>
</comment>
<dbReference type="EMBL" id="QNVI01000061">
    <property type="protein sequence ID" value="TDA37971.1"/>
    <property type="molecule type" value="Genomic_DNA"/>
</dbReference>
<proteinExistence type="predicted"/>
<protein>
    <submittedName>
        <fullName evidence="1">DUF483 domain-containing protein</fullName>
    </submittedName>
</protein>
<sequence>MNGYLALRKIIDTIFDIFTLSPKEAREKYFLFPNFAEHISKLFHEERLIDIPERLEIQAEIVKKYNPPARPALDPYVSMQIGVFNKNFSDWEIGHFLNYPDCCIKSFTEEIRYGIDEKHFKEMENFDKIILITAGFIPHSLFCKKAFQNSLICILEEKEIPKIKKLEIELFNSLPHFHSEYKYHYYEIISNKILGSSYKELIK</sequence>
<evidence type="ECO:0000313" key="1">
    <source>
        <dbReference type="EMBL" id="RZN57863.1"/>
    </source>
</evidence>
<evidence type="ECO:0000313" key="4">
    <source>
        <dbReference type="Proteomes" id="UP000317265"/>
    </source>
</evidence>